<reference evidence="2" key="1">
    <citation type="submission" date="2021-05" db="EMBL/GenBank/DDBJ databases">
        <authorList>
            <person name="Pietrasiak N."/>
            <person name="Ward R."/>
            <person name="Stajich J.E."/>
            <person name="Kurbessoian T."/>
        </authorList>
    </citation>
    <scope>NUCLEOTIDE SEQUENCE</scope>
    <source>
        <strain evidence="2">GSE-TBD4-15B</strain>
    </source>
</reference>
<comment type="caution">
    <text evidence="2">The sequence shown here is derived from an EMBL/GenBank/DDBJ whole genome shotgun (WGS) entry which is preliminary data.</text>
</comment>
<gene>
    <name evidence="2" type="ORF">KME07_24650</name>
</gene>
<proteinExistence type="predicted"/>
<protein>
    <submittedName>
        <fullName evidence="2">DUF4350 domain-containing protein</fullName>
    </submittedName>
</protein>
<dbReference type="Pfam" id="PF14258">
    <property type="entry name" value="DUF4350"/>
    <property type="match status" value="1"/>
</dbReference>
<dbReference type="AlphaFoldDB" id="A0A951U7F3"/>
<sequence length="372" mass="41615">MNLNNRWLWLGSWAVVALLLLTIWAAPQSSQLAGSTYSRAPDGYGAWYAEAQKQKLPVQRWQRPVSDLWPDLETPQEFPPVQQIAAQNLFEKPITLLRVDPRGRTSDINQSWIELGNRLLLLGARPAVTKAPFESALESPVGAVKLATSRRKQTSSAILADQFGAAIWRETLGQGEIIYVATPHLAANAYQDAPGNFKLLTQLVTKADQPIYIDEFLHGYRDSKASQKATENLPEYLAKTPLLLLAVQAIVLVLLSIWGQRRIGRPQPLPLPNRNNSQAYIDAMAEVLQKANSSDFVVQTIGRAEQMRLQQALGLGLAPLSPQAVIEAWVQQGYPASELDWLNAVAADKPRWRDRDLRQWLAQVQTTRHRLE</sequence>
<name>A0A951U7F3_9CYAN</name>
<accession>A0A951U7F3</accession>
<evidence type="ECO:0000259" key="1">
    <source>
        <dbReference type="Pfam" id="PF14258"/>
    </source>
</evidence>
<evidence type="ECO:0000313" key="2">
    <source>
        <dbReference type="EMBL" id="MBW4468628.1"/>
    </source>
</evidence>
<evidence type="ECO:0000313" key="3">
    <source>
        <dbReference type="Proteomes" id="UP000707356"/>
    </source>
</evidence>
<reference evidence="2" key="2">
    <citation type="journal article" date="2022" name="Microbiol. Resour. Announc.">
        <title>Metagenome Sequencing to Explore Phylogenomics of Terrestrial Cyanobacteria.</title>
        <authorList>
            <person name="Ward R.D."/>
            <person name="Stajich J.E."/>
            <person name="Johansen J.R."/>
            <person name="Huntemann M."/>
            <person name="Clum A."/>
            <person name="Foster B."/>
            <person name="Foster B."/>
            <person name="Roux S."/>
            <person name="Palaniappan K."/>
            <person name="Varghese N."/>
            <person name="Mukherjee S."/>
            <person name="Reddy T.B.K."/>
            <person name="Daum C."/>
            <person name="Copeland A."/>
            <person name="Chen I.A."/>
            <person name="Ivanova N.N."/>
            <person name="Kyrpides N.C."/>
            <person name="Shapiro N."/>
            <person name="Eloe-Fadrosh E.A."/>
            <person name="Pietrasiak N."/>
        </authorList>
    </citation>
    <scope>NUCLEOTIDE SEQUENCE</scope>
    <source>
        <strain evidence="2">GSE-TBD4-15B</strain>
    </source>
</reference>
<organism evidence="2 3">
    <name type="scientific">Pegethrix bostrychoides GSE-TBD4-15B</name>
    <dbReference type="NCBI Taxonomy" id="2839662"/>
    <lineage>
        <taxon>Bacteria</taxon>
        <taxon>Bacillati</taxon>
        <taxon>Cyanobacteriota</taxon>
        <taxon>Cyanophyceae</taxon>
        <taxon>Oculatellales</taxon>
        <taxon>Oculatellaceae</taxon>
        <taxon>Pegethrix</taxon>
    </lineage>
</organism>
<feature type="domain" description="DUF4350" evidence="1">
    <location>
        <begin position="36"/>
        <end position="204"/>
    </location>
</feature>
<dbReference type="EMBL" id="JAHHHV010000091">
    <property type="protein sequence ID" value="MBW4468628.1"/>
    <property type="molecule type" value="Genomic_DNA"/>
</dbReference>
<dbReference type="Proteomes" id="UP000707356">
    <property type="component" value="Unassembled WGS sequence"/>
</dbReference>
<dbReference type="InterPro" id="IPR025646">
    <property type="entry name" value="DUF4350"/>
</dbReference>